<protein>
    <recommendedName>
        <fullName evidence="2">Zinc finger CGNR domain-containing protein</fullName>
    </recommendedName>
</protein>
<dbReference type="EMBL" id="JNFP01000048">
    <property type="protein sequence ID" value="KIA61289.1"/>
    <property type="molecule type" value="Genomic_DNA"/>
</dbReference>
<dbReference type="InterPro" id="IPR010852">
    <property type="entry name" value="ABATE"/>
</dbReference>
<evidence type="ECO:0000256" key="1">
    <source>
        <dbReference type="SAM" id="MobiDB-lite"/>
    </source>
</evidence>
<dbReference type="RefSeq" id="WP_043678016.1">
    <property type="nucleotide sequence ID" value="NZ_BDCI01000042.1"/>
</dbReference>
<organism evidence="3 4">
    <name type="scientific">Nocardia vulneris</name>
    <dbReference type="NCBI Taxonomy" id="1141657"/>
    <lineage>
        <taxon>Bacteria</taxon>
        <taxon>Bacillati</taxon>
        <taxon>Actinomycetota</taxon>
        <taxon>Actinomycetes</taxon>
        <taxon>Mycobacteriales</taxon>
        <taxon>Nocardiaceae</taxon>
        <taxon>Nocardia</taxon>
    </lineage>
</organism>
<sequence>MPSPVHPADNAPPALHRIVEFVNTRRAEGDHLTTPAQLLTWLNTHDLLSPAANPADTLSAPATPNAVDAASNSVVHYEEPRPGRSGARGGPHSGGTADSRGGLVDAGGLQRALSLREGLRALLAENNAAPVPSPRPDGLDPQAFQKCRTLTDMLPLVLDITGPQPRLVPHTDDPVDFALATMLADVFAAVSAGTWTRMKACREPSCRWAFYDHSRNRGRTWCSMNVCGNRVKVRASHRRRTTL</sequence>
<proteinExistence type="predicted"/>
<dbReference type="PANTHER" id="PTHR35525">
    <property type="entry name" value="BLL6575 PROTEIN"/>
    <property type="match status" value="1"/>
</dbReference>
<dbReference type="InterPro" id="IPR023286">
    <property type="entry name" value="ABATE_dom_sf"/>
</dbReference>
<dbReference type="Pfam" id="PF07336">
    <property type="entry name" value="ABATE"/>
    <property type="match status" value="1"/>
</dbReference>
<evidence type="ECO:0000313" key="4">
    <source>
        <dbReference type="Proteomes" id="UP000031364"/>
    </source>
</evidence>
<dbReference type="SUPFAM" id="SSF160904">
    <property type="entry name" value="Jann2411-like"/>
    <property type="match status" value="1"/>
</dbReference>
<keyword evidence="4" id="KW-1185">Reference proteome</keyword>
<dbReference type="PANTHER" id="PTHR35525:SF3">
    <property type="entry name" value="BLL6575 PROTEIN"/>
    <property type="match status" value="1"/>
</dbReference>
<dbReference type="InterPro" id="IPR021005">
    <property type="entry name" value="Znf_CGNR"/>
</dbReference>
<gene>
    <name evidence="3" type="ORF">FG87_32165</name>
</gene>
<reference evidence="3 4" key="1">
    <citation type="journal article" date="2014" name="Int. J. Syst. Evol. Microbiol.">
        <title>Nocardia vulneris sp. nov., isolated from wounds of human patients in North America.</title>
        <authorList>
            <person name="Lasker B.A."/>
            <person name="Bell M."/>
            <person name="Klenk H.P."/>
            <person name="Sproer C."/>
            <person name="Schumann C."/>
            <person name="Schumann P."/>
            <person name="Brown J.M."/>
        </authorList>
    </citation>
    <scope>NUCLEOTIDE SEQUENCE [LARGE SCALE GENOMIC DNA]</scope>
    <source>
        <strain evidence="3 4">W9851</strain>
    </source>
</reference>
<dbReference type="Proteomes" id="UP000031364">
    <property type="component" value="Unassembled WGS sequence"/>
</dbReference>
<name>A0ABR4Z822_9NOCA</name>
<accession>A0ABR4Z822</accession>
<comment type="caution">
    <text evidence="3">The sequence shown here is derived from an EMBL/GenBank/DDBJ whole genome shotgun (WGS) entry which is preliminary data.</text>
</comment>
<evidence type="ECO:0000313" key="3">
    <source>
        <dbReference type="EMBL" id="KIA61289.1"/>
    </source>
</evidence>
<dbReference type="Pfam" id="PF11706">
    <property type="entry name" value="zf-CGNR"/>
    <property type="match status" value="1"/>
</dbReference>
<evidence type="ECO:0000259" key="2">
    <source>
        <dbReference type="Pfam" id="PF11706"/>
    </source>
</evidence>
<feature type="region of interest" description="Disordered" evidence="1">
    <location>
        <begin position="70"/>
        <end position="104"/>
    </location>
</feature>
<dbReference type="Gene3D" id="1.10.3300.10">
    <property type="entry name" value="Jann2411-like domain"/>
    <property type="match status" value="1"/>
</dbReference>
<feature type="domain" description="Zinc finger CGNR" evidence="2">
    <location>
        <begin position="197"/>
        <end position="240"/>
    </location>
</feature>